<dbReference type="AlphaFoldDB" id="A0AAP6HCA8"/>
<dbReference type="Proteomes" id="UP001284033">
    <property type="component" value="Unassembled WGS sequence"/>
</dbReference>
<evidence type="ECO:0000313" key="2">
    <source>
        <dbReference type="Proteomes" id="UP001284033"/>
    </source>
</evidence>
<proteinExistence type="predicted"/>
<comment type="caution">
    <text evidence="1">The sequence shown here is derived from an EMBL/GenBank/DDBJ whole genome shotgun (WGS) entry which is preliminary data.</text>
</comment>
<protein>
    <submittedName>
        <fullName evidence="1">Uncharacterized protein</fullName>
    </submittedName>
</protein>
<evidence type="ECO:0000313" key="1">
    <source>
        <dbReference type="EMBL" id="MDY3511854.1"/>
    </source>
</evidence>
<dbReference type="EMBL" id="JAQZHK010000001">
    <property type="protein sequence ID" value="MDY3511854.1"/>
    <property type="molecule type" value="Genomic_DNA"/>
</dbReference>
<sequence>MIIFVLLMSQKVRILFLLLCLGIFIFPKQGFYANVAKTLHRQVETSNCCGKKHTKECCSTHSKGESQHQNPCGTDCNKCPNVYSFNQLVYSLDTTQWVALCHLKFHKKPNTHYFRFIPTKPLVEIWQPPKIG</sequence>
<name>A0AAP6HCA8_RIEAN</name>
<dbReference type="RefSeq" id="WP_173002759.1">
    <property type="nucleotide sequence ID" value="NZ_CP121210.1"/>
</dbReference>
<gene>
    <name evidence="1" type="ORF">PG303_01330</name>
</gene>
<reference evidence="1" key="1">
    <citation type="submission" date="2023-01" db="EMBL/GenBank/DDBJ databases">
        <title>Genome-based studies on antimicrobial resistance profiles of Riemerella anatipestifer in China, 1994 to 2021.</title>
        <authorList>
            <person name="Yang Z."/>
            <person name="Zhu D."/>
        </authorList>
    </citation>
    <scope>NUCLEOTIDE SEQUENCE</scope>
    <source>
        <strain evidence="1">RCAD1218</strain>
    </source>
</reference>
<organism evidence="1 2">
    <name type="scientific">Riemerella anatipestifer</name>
    <name type="common">Moraxella anatipestifer</name>
    <dbReference type="NCBI Taxonomy" id="34085"/>
    <lineage>
        <taxon>Bacteria</taxon>
        <taxon>Pseudomonadati</taxon>
        <taxon>Bacteroidota</taxon>
        <taxon>Flavobacteriia</taxon>
        <taxon>Flavobacteriales</taxon>
        <taxon>Weeksellaceae</taxon>
        <taxon>Riemerella</taxon>
    </lineage>
</organism>
<accession>A0AAP6HCA8</accession>